<dbReference type="Gene3D" id="3.30.420.10">
    <property type="entry name" value="Ribonuclease H-like superfamily/Ribonuclease H"/>
    <property type="match status" value="1"/>
</dbReference>
<sequence length="1072" mass="109828">MALDQLALNSTRLAAALPRDIAFHRTIDDDLGDDLDDVSDRVHTLLARLLALARPAAPADPADFKQVVDTVDWLLEGADDTLDVLTGKKKLPQIAVAPAPVPTRIMPNPDPDNRDVPFAYDDRTHPCKSSLTRLVLPTQAFQPQEPVHPKDTASTAPNIAPLPTDPPSFHNVSVDMITTPDALDALLGRLRNYASLPDRELLLAIDLEHHSAHSYRGFVCLMQLTVRVRALDGNAPAEQADYLVDALALRHHLTALNEFTTDAHIIKVFHGAASDIPWLAENFNVHVVGMFDTYHAARALGALAAAEGRPAPPLSLGHLLKTYCDYDADKRLARSDWRVRPLPPPLLSYARSDTHFLPFIYDVLKGLLADAPPTLAADPHGEDGGETAIEVLVESGEEAPEGALRQVFEASARTCLRAPRWLTGATLPHAARALARRMNRPVLGEEGSLDHAVFLALYRWRDGAARGADEGVGTILPNSALLIIADRWRALMTGLDGASRETLASTVGFTPISGALTAPTASGASSSAVSGTSDVTSTTSTAGQPTLTPLAAAAPHAALASLVAPASLPGPARVRAGEIVRVVEGAVRGWVPVTSTRMNGVAAAEVEAGAMTEDGAAAIAEVDAGATTRTAQAIAGMATRTGDNVAAEASGPAPSVAASALFGGASAPAATTSALFGGAPAKGKSSLFGAGPAKAQSSIFGGAPAKAQSSLFGGVLGKKPEVAASAASDAAARTSASAPGATTSASGATMGTSVPGTTTSTLFGGTLHRNAASDSTLKTSTGATFASKDASSAASGVSITSVDPSSALRTGPSLAAIAARVHASFGLGPIGVPTPVNSQDVKAGAFNAGSTATPNPAATAEHAFVPAGQRSGQSRGTANSRAFTSTRKTVTGLTDADRNAFAVLEMESAEMEGVEGEDALEPRGDMNGQGEESRSRKPTKASLPSQAAPTIMDDALVAGAGAGRRKRKRTKGPAADLSATVDSTPSVGATASAVGGSTSSSTVADSATVTFDFASVPNILDAQAPPAVGAGDKPKKKKRKTGEGEKGPHFRAPAPAPAEVRGVKVNMAHTFK</sequence>
<feature type="compositionally biased region" description="Acidic residues" evidence="1">
    <location>
        <begin position="909"/>
        <end position="919"/>
    </location>
</feature>
<dbReference type="InterPro" id="IPR012337">
    <property type="entry name" value="RNaseH-like_sf"/>
</dbReference>
<dbReference type="SMART" id="SM00474">
    <property type="entry name" value="35EXOc"/>
    <property type="match status" value="1"/>
</dbReference>
<feature type="domain" description="3'-5' exonuclease" evidence="2">
    <location>
        <begin position="174"/>
        <end position="369"/>
    </location>
</feature>
<dbReference type="GO" id="GO:0000175">
    <property type="term" value="F:3'-5'-RNA exonuclease activity"/>
    <property type="evidence" value="ECO:0007669"/>
    <property type="project" value="InterPro"/>
</dbReference>
<dbReference type="GO" id="GO:0071038">
    <property type="term" value="P:TRAMP-dependent tRNA surveillance pathway"/>
    <property type="evidence" value="ECO:0007669"/>
    <property type="project" value="TreeGrafter"/>
</dbReference>
<evidence type="ECO:0000259" key="2">
    <source>
        <dbReference type="SMART" id="SM00474"/>
    </source>
</evidence>
<dbReference type="Pfam" id="PF01612">
    <property type="entry name" value="DNA_pol_A_exo1"/>
    <property type="match status" value="1"/>
</dbReference>
<dbReference type="InterPro" id="IPR044876">
    <property type="entry name" value="HRDC_dom_sf"/>
</dbReference>
<gene>
    <name evidence="3" type="ORF">BD626DRAFT_632069</name>
</gene>
<dbReference type="PANTHER" id="PTHR12124">
    <property type="entry name" value="POLYMYOSITIS/SCLERODERMA AUTOANTIGEN-RELATED"/>
    <property type="match status" value="1"/>
</dbReference>
<dbReference type="InterPro" id="IPR010997">
    <property type="entry name" value="HRDC-like_sf"/>
</dbReference>
<comment type="caution">
    <text evidence="3">The sequence shown here is derived from an EMBL/GenBank/DDBJ whole genome shotgun (WGS) entry which is preliminary data.</text>
</comment>
<dbReference type="STRING" id="97359.A0A550C8Q9"/>
<dbReference type="AlphaFoldDB" id="A0A550C8Q9"/>
<dbReference type="InterPro" id="IPR012588">
    <property type="entry name" value="Exosome-assoc_fac_Rrp6_N"/>
</dbReference>
<reference evidence="3 4" key="1">
    <citation type="journal article" date="2019" name="New Phytol.">
        <title>Comparative genomics reveals unique wood-decay strategies and fruiting body development in the Schizophyllaceae.</title>
        <authorList>
            <person name="Almasi E."/>
            <person name="Sahu N."/>
            <person name="Krizsan K."/>
            <person name="Balint B."/>
            <person name="Kovacs G.M."/>
            <person name="Kiss B."/>
            <person name="Cseklye J."/>
            <person name="Drula E."/>
            <person name="Henrissat B."/>
            <person name="Nagy I."/>
            <person name="Chovatia M."/>
            <person name="Adam C."/>
            <person name="LaButti K."/>
            <person name="Lipzen A."/>
            <person name="Riley R."/>
            <person name="Grigoriev I.V."/>
            <person name="Nagy L.G."/>
        </authorList>
    </citation>
    <scope>NUCLEOTIDE SEQUENCE [LARGE SCALE GENOMIC DNA]</scope>
    <source>
        <strain evidence="3 4">NL-1724</strain>
    </source>
</reference>
<dbReference type="GO" id="GO:0000166">
    <property type="term" value="F:nucleotide binding"/>
    <property type="evidence" value="ECO:0007669"/>
    <property type="project" value="InterPro"/>
</dbReference>
<evidence type="ECO:0000256" key="1">
    <source>
        <dbReference type="SAM" id="MobiDB-lite"/>
    </source>
</evidence>
<dbReference type="Pfam" id="PF08066">
    <property type="entry name" value="PMC2NT"/>
    <property type="match status" value="1"/>
</dbReference>
<feature type="region of interest" description="Disordered" evidence="1">
    <location>
        <begin position="1019"/>
        <end position="1072"/>
    </location>
</feature>
<dbReference type="GO" id="GO:0071040">
    <property type="term" value="P:nuclear polyadenylation-dependent antisense transcript catabolic process"/>
    <property type="evidence" value="ECO:0007669"/>
    <property type="project" value="TreeGrafter"/>
</dbReference>
<feature type="compositionally biased region" description="Polar residues" evidence="1">
    <location>
        <begin position="870"/>
        <end position="891"/>
    </location>
</feature>
<dbReference type="PANTHER" id="PTHR12124:SF47">
    <property type="entry name" value="EXOSOME COMPONENT 10"/>
    <property type="match status" value="1"/>
</dbReference>
<dbReference type="GO" id="GO:0000176">
    <property type="term" value="C:nuclear exosome (RNase complex)"/>
    <property type="evidence" value="ECO:0007669"/>
    <property type="project" value="InterPro"/>
</dbReference>
<evidence type="ECO:0000313" key="3">
    <source>
        <dbReference type="EMBL" id="TRM61184.1"/>
    </source>
</evidence>
<keyword evidence="4" id="KW-1185">Reference proteome</keyword>
<feature type="compositionally biased region" description="Low complexity" evidence="1">
    <location>
        <begin position="986"/>
        <end position="1004"/>
    </location>
</feature>
<dbReference type="GO" id="GO:0000467">
    <property type="term" value="P:exonucleolytic trimming to generate mature 3'-end of 5.8S rRNA from tricistronic rRNA transcript (SSU-rRNA, 5.8S rRNA, LSU-rRNA)"/>
    <property type="evidence" value="ECO:0007669"/>
    <property type="project" value="InterPro"/>
</dbReference>
<dbReference type="GO" id="GO:0071051">
    <property type="term" value="P:poly(A)-dependent snoRNA 3'-end processing"/>
    <property type="evidence" value="ECO:0007669"/>
    <property type="project" value="TreeGrafter"/>
</dbReference>
<evidence type="ECO:0000313" key="4">
    <source>
        <dbReference type="Proteomes" id="UP000320762"/>
    </source>
</evidence>
<dbReference type="EMBL" id="VDMD01000018">
    <property type="protein sequence ID" value="TRM61184.1"/>
    <property type="molecule type" value="Genomic_DNA"/>
</dbReference>
<dbReference type="GO" id="GO:0071037">
    <property type="term" value="P:nuclear polyadenylation-dependent snRNA catabolic process"/>
    <property type="evidence" value="ECO:0007669"/>
    <property type="project" value="TreeGrafter"/>
</dbReference>
<proteinExistence type="predicted"/>
<feature type="region of interest" description="Disordered" evidence="1">
    <location>
        <begin position="520"/>
        <end position="543"/>
    </location>
</feature>
<feature type="region of interest" description="Disordered" evidence="1">
    <location>
        <begin position="865"/>
        <end position="891"/>
    </location>
</feature>
<organism evidence="3 4">
    <name type="scientific">Schizophyllum amplum</name>
    <dbReference type="NCBI Taxonomy" id="97359"/>
    <lineage>
        <taxon>Eukaryota</taxon>
        <taxon>Fungi</taxon>
        <taxon>Dikarya</taxon>
        <taxon>Basidiomycota</taxon>
        <taxon>Agaricomycotina</taxon>
        <taxon>Agaricomycetes</taxon>
        <taxon>Agaricomycetidae</taxon>
        <taxon>Agaricales</taxon>
        <taxon>Schizophyllaceae</taxon>
        <taxon>Schizophyllum</taxon>
    </lineage>
</organism>
<dbReference type="GO" id="GO:0005730">
    <property type="term" value="C:nucleolus"/>
    <property type="evidence" value="ECO:0007669"/>
    <property type="project" value="TreeGrafter"/>
</dbReference>
<feature type="region of interest" description="Disordered" evidence="1">
    <location>
        <begin position="733"/>
        <end position="755"/>
    </location>
</feature>
<dbReference type="Proteomes" id="UP000320762">
    <property type="component" value="Unassembled WGS sequence"/>
</dbReference>
<accession>A0A550C8Q9</accession>
<dbReference type="InterPro" id="IPR002562">
    <property type="entry name" value="3'-5'_exonuclease_dom"/>
</dbReference>
<dbReference type="Gene3D" id="1.10.150.80">
    <property type="entry name" value="HRDC domain"/>
    <property type="match status" value="1"/>
</dbReference>
<dbReference type="GO" id="GO:0071039">
    <property type="term" value="P:nuclear polyadenylation-dependent CUT catabolic process"/>
    <property type="evidence" value="ECO:0007669"/>
    <property type="project" value="TreeGrafter"/>
</dbReference>
<dbReference type="GO" id="GO:0071035">
    <property type="term" value="P:nuclear polyadenylation-dependent rRNA catabolic process"/>
    <property type="evidence" value="ECO:0007669"/>
    <property type="project" value="TreeGrafter"/>
</dbReference>
<dbReference type="GO" id="GO:0071044">
    <property type="term" value="P:histone mRNA catabolic process"/>
    <property type="evidence" value="ECO:0007669"/>
    <property type="project" value="TreeGrafter"/>
</dbReference>
<protein>
    <recommendedName>
        <fullName evidence="2">3'-5' exonuclease domain-containing protein</fullName>
    </recommendedName>
</protein>
<name>A0A550C8Q9_9AGAR</name>
<dbReference type="InterPro" id="IPR045092">
    <property type="entry name" value="Rrp6-like"/>
</dbReference>
<dbReference type="GO" id="GO:0003727">
    <property type="term" value="F:single-stranded RNA binding"/>
    <property type="evidence" value="ECO:0007669"/>
    <property type="project" value="TreeGrafter"/>
</dbReference>
<dbReference type="SUPFAM" id="SSF53098">
    <property type="entry name" value="Ribonuclease H-like"/>
    <property type="match status" value="1"/>
</dbReference>
<dbReference type="InterPro" id="IPR036397">
    <property type="entry name" value="RNaseH_sf"/>
</dbReference>
<dbReference type="SUPFAM" id="SSF47819">
    <property type="entry name" value="HRDC-like"/>
    <property type="match status" value="1"/>
</dbReference>
<dbReference type="OrthoDB" id="2250022at2759"/>
<dbReference type="GO" id="GO:0071036">
    <property type="term" value="P:nuclear polyadenylation-dependent snoRNA catabolic process"/>
    <property type="evidence" value="ECO:0007669"/>
    <property type="project" value="TreeGrafter"/>
</dbReference>
<feature type="region of interest" description="Disordered" evidence="1">
    <location>
        <begin position="909"/>
        <end position="1004"/>
    </location>
</feature>